<reference evidence="1" key="1">
    <citation type="submission" date="2023-05" db="EMBL/GenBank/DDBJ databases">
        <authorList>
            <person name="Zhang X."/>
        </authorList>
    </citation>
    <scope>NUCLEOTIDE SEQUENCE</scope>
    <source>
        <strain evidence="1">YF14B1</strain>
    </source>
</reference>
<gene>
    <name evidence="1" type="ORF">QNI16_07310</name>
</gene>
<organism evidence="1 2">
    <name type="scientific">Xanthocytophaga flava</name>
    <dbReference type="NCBI Taxonomy" id="3048013"/>
    <lineage>
        <taxon>Bacteria</taxon>
        <taxon>Pseudomonadati</taxon>
        <taxon>Bacteroidota</taxon>
        <taxon>Cytophagia</taxon>
        <taxon>Cytophagales</taxon>
        <taxon>Rhodocytophagaceae</taxon>
        <taxon>Xanthocytophaga</taxon>
    </lineage>
</organism>
<sequence length="295" mass="34501">MVPVEIRTKRFVHTLFRSRIKRQVPQSWSELSSKQLLAIIQLLHTPLPLVVIKYRIVSVLIRLSTKKMYRWFTHVQAAQLFSLTDFILKDNQNVLTKQLLPVVKVPFFSLDLEPFKIRFGKRVKLFGPSDGLKNIIYDELIFADSLFQQYFQTKKIEDLNKFVSVLYRPGRTDGKETGDLREGFNRHTIEKRSEIVARLPIAHKLAIFFFYQGCRKTFIARYPDLFEGGESEAKPVNTWLEMARHIPNDKFGTIEHIMTLNASFVLMHLNGTIKDAKENEKKLLISFNCHKNIFL</sequence>
<dbReference type="EMBL" id="JASJOS010000003">
    <property type="protein sequence ID" value="MDJ1480287.1"/>
    <property type="molecule type" value="Genomic_DNA"/>
</dbReference>
<evidence type="ECO:0000313" key="1">
    <source>
        <dbReference type="EMBL" id="MDJ1480287.1"/>
    </source>
</evidence>
<dbReference type="AlphaFoldDB" id="A0AAE3U680"/>
<protein>
    <submittedName>
        <fullName evidence="1">Uncharacterized protein</fullName>
    </submittedName>
</protein>
<comment type="caution">
    <text evidence="1">The sequence shown here is derived from an EMBL/GenBank/DDBJ whole genome shotgun (WGS) entry which is preliminary data.</text>
</comment>
<proteinExistence type="predicted"/>
<evidence type="ECO:0000313" key="2">
    <source>
        <dbReference type="Proteomes" id="UP001241110"/>
    </source>
</evidence>
<dbReference type="Proteomes" id="UP001241110">
    <property type="component" value="Unassembled WGS sequence"/>
</dbReference>
<accession>A0AAE3U680</accession>
<name>A0AAE3U680_9BACT</name>
<dbReference type="RefSeq" id="WP_313976859.1">
    <property type="nucleotide sequence ID" value="NZ_JASJOS010000003.1"/>
</dbReference>